<accession>A0A9W6M808</accession>
<dbReference type="Proteomes" id="UP001142325">
    <property type="component" value="Unassembled WGS sequence"/>
</dbReference>
<feature type="domain" description="DUF7882" evidence="1">
    <location>
        <begin position="1"/>
        <end position="94"/>
    </location>
</feature>
<dbReference type="EMBL" id="BSET01000001">
    <property type="protein sequence ID" value="GLK01012.1"/>
    <property type="molecule type" value="Genomic_DNA"/>
</dbReference>
<organism evidence="2 3">
    <name type="scientific">Microbacterium keratanolyticum</name>
    <dbReference type="NCBI Taxonomy" id="67574"/>
    <lineage>
        <taxon>Bacteria</taxon>
        <taxon>Bacillati</taxon>
        <taxon>Actinomycetota</taxon>
        <taxon>Actinomycetes</taxon>
        <taxon>Micrococcales</taxon>
        <taxon>Microbacteriaceae</taxon>
        <taxon>Microbacterium</taxon>
    </lineage>
</organism>
<reference evidence="2" key="2">
    <citation type="submission" date="2023-01" db="EMBL/GenBank/DDBJ databases">
        <authorList>
            <person name="Sun Q."/>
            <person name="Evtushenko L."/>
        </authorList>
    </citation>
    <scope>NUCLEOTIDE SEQUENCE</scope>
    <source>
        <strain evidence="2">VKM Ac-1958</strain>
    </source>
</reference>
<evidence type="ECO:0000313" key="2">
    <source>
        <dbReference type="EMBL" id="GLK01012.1"/>
    </source>
</evidence>
<dbReference type="RefSeq" id="WP_204938676.1">
    <property type="nucleotide sequence ID" value="NZ_BAAAUM010000001.1"/>
</dbReference>
<evidence type="ECO:0000259" key="1">
    <source>
        <dbReference type="Pfam" id="PF25355"/>
    </source>
</evidence>
<gene>
    <name evidence="2" type="ORF">GCM10017596_07270</name>
</gene>
<comment type="caution">
    <text evidence="2">The sequence shown here is derived from an EMBL/GenBank/DDBJ whole genome shotgun (WGS) entry which is preliminary data.</text>
</comment>
<dbReference type="Pfam" id="PF25355">
    <property type="entry name" value="DUF7882"/>
    <property type="match status" value="1"/>
</dbReference>
<dbReference type="InterPro" id="IPR057204">
    <property type="entry name" value="DUF7882"/>
</dbReference>
<reference evidence="2" key="1">
    <citation type="journal article" date="2014" name="Int. J. Syst. Evol. Microbiol.">
        <title>Complete genome sequence of Corynebacterium casei LMG S-19264T (=DSM 44701T), isolated from a smear-ripened cheese.</title>
        <authorList>
            <consortium name="US DOE Joint Genome Institute (JGI-PGF)"/>
            <person name="Walter F."/>
            <person name="Albersmeier A."/>
            <person name="Kalinowski J."/>
            <person name="Ruckert C."/>
        </authorList>
    </citation>
    <scope>NUCLEOTIDE SEQUENCE</scope>
    <source>
        <strain evidence="2">VKM Ac-1958</strain>
    </source>
</reference>
<keyword evidence="3" id="KW-1185">Reference proteome</keyword>
<protein>
    <recommendedName>
        <fullName evidence="1">DUF7882 domain-containing protein</fullName>
    </recommendedName>
</protein>
<evidence type="ECO:0000313" key="3">
    <source>
        <dbReference type="Proteomes" id="UP001142325"/>
    </source>
</evidence>
<sequence>MGKLYYGNAIEPVEMPDRTLAHVKTLITTKLRRSESFSLSWDRMVDGEVQRSGIWLQSSIPLRFELSAEAATKLDMAYLQQLAQAANSSAGVIIDLCEAPIETEAQTIPRISELGRAA</sequence>
<proteinExistence type="predicted"/>
<dbReference type="AlphaFoldDB" id="A0A9W6M808"/>
<name>A0A9W6M808_9MICO</name>